<dbReference type="Proteomes" id="UP000261340">
    <property type="component" value="Unplaced"/>
</dbReference>
<name>A0A3Q0R819_AMPCI</name>
<reference evidence="1" key="1">
    <citation type="submission" date="2025-08" db="UniProtKB">
        <authorList>
            <consortium name="Ensembl"/>
        </authorList>
    </citation>
    <scope>IDENTIFICATION</scope>
</reference>
<proteinExistence type="predicted"/>
<evidence type="ECO:0000313" key="2">
    <source>
        <dbReference type="Proteomes" id="UP000261340"/>
    </source>
</evidence>
<dbReference type="Ensembl" id="ENSACIT00000008538.1">
    <property type="protein sequence ID" value="ENSACIP00000008289.1"/>
    <property type="gene ID" value="ENSACIG00000006517.1"/>
</dbReference>
<protein>
    <submittedName>
        <fullName evidence="1">Uncharacterized protein</fullName>
    </submittedName>
</protein>
<evidence type="ECO:0000313" key="1">
    <source>
        <dbReference type="Ensembl" id="ENSACIP00000008289.1"/>
    </source>
</evidence>
<reference evidence="1" key="2">
    <citation type="submission" date="2025-09" db="UniProtKB">
        <authorList>
            <consortium name="Ensembl"/>
        </authorList>
    </citation>
    <scope>IDENTIFICATION</scope>
</reference>
<accession>A0A3Q0R819</accession>
<organism evidence="1 2">
    <name type="scientific">Amphilophus citrinellus</name>
    <name type="common">Midas cichlid</name>
    <name type="synonym">Cichlasoma citrinellum</name>
    <dbReference type="NCBI Taxonomy" id="61819"/>
    <lineage>
        <taxon>Eukaryota</taxon>
        <taxon>Metazoa</taxon>
        <taxon>Chordata</taxon>
        <taxon>Craniata</taxon>
        <taxon>Vertebrata</taxon>
        <taxon>Euteleostomi</taxon>
        <taxon>Actinopterygii</taxon>
        <taxon>Neopterygii</taxon>
        <taxon>Teleostei</taxon>
        <taxon>Neoteleostei</taxon>
        <taxon>Acanthomorphata</taxon>
        <taxon>Ovalentaria</taxon>
        <taxon>Cichlomorphae</taxon>
        <taxon>Cichliformes</taxon>
        <taxon>Cichlidae</taxon>
        <taxon>New World cichlids</taxon>
        <taxon>Cichlasomatinae</taxon>
        <taxon>Heroini</taxon>
        <taxon>Amphilophus</taxon>
    </lineage>
</organism>
<sequence>MLDWCEADCGRRCSSLHPGMTCKCMYANLVVGGCKLHRGQVANIEAQGGDLCRKHSTFDQSWDDHSCYF</sequence>
<keyword evidence="2" id="KW-1185">Reference proteome</keyword>
<dbReference type="AlphaFoldDB" id="A0A3Q0R819"/>